<organism evidence="1 2">
    <name type="scientific">Strongylus vulgaris</name>
    <name type="common">Blood worm</name>
    <dbReference type="NCBI Taxonomy" id="40348"/>
    <lineage>
        <taxon>Eukaryota</taxon>
        <taxon>Metazoa</taxon>
        <taxon>Ecdysozoa</taxon>
        <taxon>Nematoda</taxon>
        <taxon>Chromadorea</taxon>
        <taxon>Rhabditida</taxon>
        <taxon>Rhabditina</taxon>
        <taxon>Rhabditomorpha</taxon>
        <taxon>Strongyloidea</taxon>
        <taxon>Strongylidae</taxon>
        <taxon>Strongylus</taxon>
    </lineage>
</organism>
<sequence>MVCSQLMYIDRKYSSVLPSQEDLLSLLEVQGDVVAKYGLFTEIADNTHQQLPSTEEELFHFMENAARKAVIYLTIDSEDKAHNISLAYAAVVVPVINLLYETRWECTPRSDSEDKDIAWYWASSSDCSGMKLEAVDRWTSRFHAETPLEFLAHIHEYIQKNSPEWQDTMFNGRCAFFELYPFLIGGFEYVRYSNVHIL</sequence>
<dbReference type="Proteomes" id="UP000270094">
    <property type="component" value="Unassembled WGS sequence"/>
</dbReference>
<name>A0A3P7JTA5_STRVU</name>
<dbReference type="OrthoDB" id="6108at2759"/>
<proteinExistence type="predicted"/>
<keyword evidence="2" id="KW-1185">Reference proteome</keyword>
<reference evidence="1 2" key="1">
    <citation type="submission" date="2018-11" db="EMBL/GenBank/DDBJ databases">
        <authorList>
            <consortium name="Pathogen Informatics"/>
        </authorList>
    </citation>
    <scope>NUCLEOTIDE SEQUENCE [LARGE SCALE GENOMIC DNA]</scope>
</reference>
<dbReference type="EMBL" id="UYYB01128875">
    <property type="protein sequence ID" value="VDM84263.1"/>
    <property type="molecule type" value="Genomic_DNA"/>
</dbReference>
<protein>
    <submittedName>
        <fullName evidence="1">Uncharacterized protein</fullName>
    </submittedName>
</protein>
<accession>A0A3P7JTA5</accession>
<evidence type="ECO:0000313" key="2">
    <source>
        <dbReference type="Proteomes" id="UP000270094"/>
    </source>
</evidence>
<dbReference type="AlphaFoldDB" id="A0A3P7JTA5"/>
<gene>
    <name evidence="1" type="ORF">SVUK_LOCUS19261</name>
</gene>
<evidence type="ECO:0000313" key="1">
    <source>
        <dbReference type="EMBL" id="VDM84263.1"/>
    </source>
</evidence>